<dbReference type="PANTHER" id="PTHR19328">
    <property type="entry name" value="HEDGEHOG-INTERACTING PROTEIN"/>
    <property type="match status" value="1"/>
</dbReference>
<dbReference type="InterPro" id="IPR054539">
    <property type="entry name" value="Beta-prop_PDH"/>
</dbReference>
<dbReference type="EMBL" id="FTOR01000003">
    <property type="protein sequence ID" value="SIT08829.1"/>
    <property type="molecule type" value="Genomic_DNA"/>
</dbReference>
<dbReference type="STRING" id="477680.SAMN05421788_103408"/>
<dbReference type="Proteomes" id="UP000186917">
    <property type="component" value="Unassembled WGS sequence"/>
</dbReference>
<dbReference type="RefSeq" id="WP_076379225.1">
    <property type="nucleotide sequence ID" value="NZ_FTOR01000003.1"/>
</dbReference>
<dbReference type="SUPFAM" id="SSF50952">
    <property type="entry name" value="Soluble quinoprotein glucose dehydrogenase"/>
    <property type="match status" value="1"/>
</dbReference>
<keyword evidence="3" id="KW-1185">Reference proteome</keyword>
<organism evidence="2 3">
    <name type="scientific">Filimonas lacunae</name>
    <dbReference type="NCBI Taxonomy" id="477680"/>
    <lineage>
        <taxon>Bacteria</taxon>
        <taxon>Pseudomonadati</taxon>
        <taxon>Bacteroidota</taxon>
        <taxon>Chitinophagia</taxon>
        <taxon>Chitinophagales</taxon>
        <taxon>Chitinophagaceae</taxon>
        <taxon>Filimonas</taxon>
    </lineage>
</organism>
<dbReference type="InterPro" id="IPR011041">
    <property type="entry name" value="Quinoprot_gluc/sorb_DH_b-prop"/>
</dbReference>
<dbReference type="AlphaFoldDB" id="A0A173MKS4"/>
<proteinExistence type="predicted"/>
<protein>
    <submittedName>
        <fullName evidence="2">Glucose/arabinose dehydrogenase, beta-propeller fold</fullName>
    </submittedName>
</protein>
<feature type="domain" description="Pyrroloquinoline quinone-dependent pyranose dehydrogenase beta-propeller" evidence="1">
    <location>
        <begin position="329"/>
        <end position="440"/>
    </location>
</feature>
<dbReference type="PANTHER" id="PTHR19328:SF55">
    <property type="entry name" value="BLR6566 PROTEIN"/>
    <property type="match status" value="1"/>
</dbReference>
<reference evidence="3" key="1">
    <citation type="submission" date="2017-01" db="EMBL/GenBank/DDBJ databases">
        <authorList>
            <person name="Varghese N."/>
            <person name="Submissions S."/>
        </authorList>
    </citation>
    <scope>NUCLEOTIDE SEQUENCE [LARGE SCALE GENOMIC DNA]</scope>
    <source>
        <strain evidence="3">DSM 21054</strain>
    </source>
</reference>
<evidence type="ECO:0000259" key="1">
    <source>
        <dbReference type="Pfam" id="PF22807"/>
    </source>
</evidence>
<dbReference type="Gene3D" id="2.120.10.30">
    <property type="entry name" value="TolB, C-terminal domain"/>
    <property type="match status" value="1"/>
</dbReference>
<feature type="domain" description="Pyrroloquinoline quinone-dependent pyranose dehydrogenase beta-propeller" evidence="1">
    <location>
        <begin position="69"/>
        <end position="285"/>
    </location>
</feature>
<dbReference type="Pfam" id="PF22807">
    <property type="entry name" value="TrAA12"/>
    <property type="match status" value="2"/>
</dbReference>
<dbReference type="PROSITE" id="PS51257">
    <property type="entry name" value="PROKAR_LIPOPROTEIN"/>
    <property type="match status" value="1"/>
</dbReference>
<dbReference type="KEGG" id="fln:FLA_4102"/>
<dbReference type="OrthoDB" id="9811395at2"/>
<sequence>MKFVIMSFCTVVALISCQTGTNQQNNTTNTPADTVATRTDSVELPAPFATKSSNLFSNVTGWPEGITPKAPHGFKVVKFAGELNNPRWIYQASNGDIFVTQASTDANAIKKAAAAISGKGKSQNLGNSANNVLLFRDTTNDGVPDVQEVFLSGLEQPFGMLVLGNFFYVANTNALLRYPYNAQTHKITGKAQKILDLPKGGYNNHWTRNIVANGNGSKIYVSVGSGSNVAEHGMENEIRRANILEINPDGSGERIYASGLRNPVGMAWAPGSASLWTAVNERDNLGDGLVPDYLTSVKEGGFYGWPYSYFGNHKDPRLNNQREDLVAKAIVPDVPLGSHTASLGLAFYDKDAFPDKYKNGAFIGQHGSWNNSTLVGYKVVFVPFKNGHPNGKPEDFLTGFINTAAGNNNVYGRPVGVAVLQNGSMLVADDASNTIWSITKE</sequence>
<gene>
    <name evidence="2" type="ORF">SAMN05421788_103408</name>
</gene>
<evidence type="ECO:0000313" key="3">
    <source>
        <dbReference type="Proteomes" id="UP000186917"/>
    </source>
</evidence>
<accession>A0A173MKS4</accession>
<name>A0A173MKS4_9BACT</name>
<evidence type="ECO:0000313" key="2">
    <source>
        <dbReference type="EMBL" id="SIT08829.1"/>
    </source>
</evidence>
<dbReference type="InterPro" id="IPR011042">
    <property type="entry name" value="6-blade_b-propeller_TolB-like"/>
</dbReference>